<sequence length="230" mass="27560">MNNYFELQNSNIKRSRQQFGFLLLILFNLLNSSNAFFKVITNLLDRNAYMTAIKPQLCFGNVENNKNFIDIDFDTLGGGGFRQEQAIKKGVGHKFIIRGKINRDVSIRRHHIWIFREGVEVHYKNMRVMEYYYDGDDYYYEMMFELPNFSTIGGYRAVFQSSGLPIDDYVDHELFRYLGQKEFWRYQCTLQEYNDLINKDLSYLRPRKMERIDDHDPVILGCIEFWFHLV</sequence>
<keyword evidence="2" id="KW-1185">Reference proteome</keyword>
<protein>
    <submittedName>
        <fullName evidence="1">Uncharacterized protein</fullName>
    </submittedName>
</protein>
<dbReference type="AlphaFoldDB" id="A0A078BEB6"/>
<evidence type="ECO:0000313" key="1">
    <source>
        <dbReference type="EMBL" id="CDW91482.1"/>
    </source>
</evidence>
<dbReference type="EMBL" id="CCKQ01019469">
    <property type="protein sequence ID" value="CDW91482.1"/>
    <property type="molecule type" value="Genomic_DNA"/>
</dbReference>
<name>A0A078BEB6_STYLE</name>
<reference evidence="1 2" key="1">
    <citation type="submission" date="2014-06" db="EMBL/GenBank/DDBJ databases">
        <authorList>
            <person name="Swart Estienne"/>
        </authorList>
    </citation>
    <scope>NUCLEOTIDE SEQUENCE [LARGE SCALE GENOMIC DNA]</scope>
    <source>
        <strain evidence="1 2">130c</strain>
    </source>
</reference>
<dbReference type="Proteomes" id="UP000039865">
    <property type="component" value="Unassembled WGS sequence"/>
</dbReference>
<dbReference type="InParanoid" id="A0A078BEB6"/>
<evidence type="ECO:0000313" key="2">
    <source>
        <dbReference type="Proteomes" id="UP000039865"/>
    </source>
</evidence>
<proteinExistence type="predicted"/>
<accession>A0A078BEB6</accession>
<gene>
    <name evidence="1" type="primary">Contig15481.g16497</name>
    <name evidence="1" type="ORF">STYLEM_20637</name>
</gene>
<organism evidence="1 2">
    <name type="scientific">Stylonychia lemnae</name>
    <name type="common">Ciliate</name>
    <dbReference type="NCBI Taxonomy" id="5949"/>
    <lineage>
        <taxon>Eukaryota</taxon>
        <taxon>Sar</taxon>
        <taxon>Alveolata</taxon>
        <taxon>Ciliophora</taxon>
        <taxon>Intramacronucleata</taxon>
        <taxon>Spirotrichea</taxon>
        <taxon>Stichotrichia</taxon>
        <taxon>Sporadotrichida</taxon>
        <taxon>Oxytrichidae</taxon>
        <taxon>Stylonychinae</taxon>
        <taxon>Stylonychia</taxon>
    </lineage>
</organism>